<comment type="similarity">
    <text evidence="1">Belongs to the universal stress protein A family.</text>
</comment>
<organism evidence="3 4">
    <name type="scientific">Brachybacterium halotolerans</name>
    <dbReference type="NCBI Taxonomy" id="2795215"/>
    <lineage>
        <taxon>Bacteria</taxon>
        <taxon>Bacillati</taxon>
        <taxon>Actinomycetota</taxon>
        <taxon>Actinomycetes</taxon>
        <taxon>Micrococcales</taxon>
        <taxon>Dermabacteraceae</taxon>
        <taxon>Brachybacterium</taxon>
    </lineage>
</organism>
<name>A0ABS1BBC3_9MICO</name>
<accession>A0ABS1BBC3</accession>
<evidence type="ECO:0000256" key="1">
    <source>
        <dbReference type="ARBA" id="ARBA00008791"/>
    </source>
</evidence>
<feature type="domain" description="UspA" evidence="2">
    <location>
        <begin position="4"/>
        <end position="127"/>
    </location>
</feature>
<keyword evidence="4" id="KW-1185">Reference proteome</keyword>
<evidence type="ECO:0000259" key="2">
    <source>
        <dbReference type="Pfam" id="PF00582"/>
    </source>
</evidence>
<dbReference type="RefSeq" id="WP_200502735.1">
    <property type="nucleotide sequence ID" value="NZ_JAEDAJ010000006.1"/>
</dbReference>
<reference evidence="3 4" key="1">
    <citation type="submission" date="2020-12" db="EMBL/GenBank/DDBJ databases">
        <title>Brachybacterium sp. MASK1Z-5, whole genome shotgun sequence.</title>
        <authorList>
            <person name="Tuo L."/>
        </authorList>
    </citation>
    <scope>NUCLEOTIDE SEQUENCE [LARGE SCALE GENOMIC DNA]</scope>
    <source>
        <strain evidence="3 4">MASK1Z-5</strain>
    </source>
</reference>
<gene>
    <name evidence="3" type="ORF">I8D64_11030</name>
</gene>
<dbReference type="InterPro" id="IPR014729">
    <property type="entry name" value="Rossmann-like_a/b/a_fold"/>
</dbReference>
<dbReference type="SUPFAM" id="SSF52402">
    <property type="entry name" value="Adenine nucleotide alpha hydrolases-like"/>
    <property type="match status" value="1"/>
</dbReference>
<dbReference type="Gene3D" id="3.40.50.620">
    <property type="entry name" value="HUPs"/>
    <property type="match status" value="1"/>
</dbReference>
<evidence type="ECO:0000313" key="4">
    <source>
        <dbReference type="Proteomes" id="UP000612352"/>
    </source>
</evidence>
<dbReference type="CDD" id="cd00293">
    <property type="entry name" value="USP-like"/>
    <property type="match status" value="1"/>
</dbReference>
<dbReference type="Proteomes" id="UP000612352">
    <property type="component" value="Unassembled WGS sequence"/>
</dbReference>
<dbReference type="Pfam" id="PF00582">
    <property type="entry name" value="Usp"/>
    <property type="match status" value="1"/>
</dbReference>
<protein>
    <submittedName>
        <fullName evidence="3">Universal stress protein</fullName>
    </submittedName>
</protein>
<dbReference type="InterPro" id="IPR006016">
    <property type="entry name" value="UspA"/>
</dbReference>
<dbReference type="PRINTS" id="PR01438">
    <property type="entry name" value="UNVRSLSTRESS"/>
</dbReference>
<sequence length="127" mass="13731">MAVVVGFIPTPVGFDALDTARTAAEERGGPLIVLNVVRQGDEQDPRHASEGDLDAAADRLRGSAVRVDIRQESSEDDIADVLLDTVEREKAELLVIGLRRERDVARHLLGVTPQKLLLSAPCDVLVV</sequence>
<proteinExistence type="inferred from homology"/>
<dbReference type="InterPro" id="IPR006015">
    <property type="entry name" value="Universal_stress_UspA"/>
</dbReference>
<dbReference type="EMBL" id="JAEDAJ010000006">
    <property type="protein sequence ID" value="MBK0331935.1"/>
    <property type="molecule type" value="Genomic_DNA"/>
</dbReference>
<evidence type="ECO:0000313" key="3">
    <source>
        <dbReference type="EMBL" id="MBK0331935.1"/>
    </source>
</evidence>
<comment type="caution">
    <text evidence="3">The sequence shown here is derived from an EMBL/GenBank/DDBJ whole genome shotgun (WGS) entry which is preliminary data.</text>
</comment>